<feature type="transmembrane region" description="Helical" evidence="7">
    <location>
        <begin position="232"/>
        <end position="252"/>
    </location>
</feature>
<evidence type="ECO:0000256" key="3">
    <source>
        <dbReference type="ARBA" id="ARBA00022475"/>
    </source>
</evidence>
<reference evidence="8" key="2">
    <citation type="submission" date="2021-09" db="EMBL/GenBank/DDBJ databases">
        <authorList>
            <person name="Gilroy R."/>
        </authorList>
    </citation>
    <scope>NUCLEOTIDE SEQUENCE</scope>
    <source>
        <strain evidence="8">ChiGjej3B3-7470</strain>
    </source>
</reference>
<name>A0A921JR73_9ACTN</name>
<feature type="transmembrane region" description="Helical" evidence="7">
    <location>
        <begin position="200"/>
        <end position="220"/>
    </location>
</feature>
<evidence type="ECO:0000256" key="6">
    <source>
        <dbReference type="ARBA" id="ARBA00023136"/>
    </source>
</evidence>
<dbReference type="Pfam" id="PF05977">
    <property type="entry name" value="MFS_3"/>
    <property type="match status" value="1"/>
</dbReference>
<feature type="transmembrane region" description="Helical" evidence="7">
    <location>
        <begin position="166"/>
        <end position="188"/>
    </location>
</feature>
<dbReference type="Proteomes" id="UP000712713">
    <property type="component" value="Unassembled WGS sequence"/>
</dbReference>
<dbReference type="EMBL" id="DYZF01000225">
    <property type="protein sequence ID" value="HJE52070.1"/>
    <property type="molecule type" value="Genomic_DNA"/>
</dbReference>
<evidence type="ECO:0000313" key="8">
    <source>
        <dbReference type="EMBL" id="HJE52070.1"/>
    </source>
</evidence>
<organism evidence="8 9">
    <name type="scientific">Tessaracoccus flavescens</name>
    <dbReference type="NCBI Taxonomy" id="399497"/>
    <lineage>
        <taxon>Bacteria</taxon>
        <taxon>Bacillati</taxon>
        <taxon>Actinomycetota</taxon>
        <taxon>Actinomycetes</taxon>
        <taxon>Propionibacteriales</taxon>
        <taxon>Propionibacteriaceae</taxon>
        <taxon>Tessaracoccus</taxon>
    </lineage>
</organism>
<gene>
    <name evidence="8" type="ORF">K8V15_08875</name>
</gene>
<protein>
    <submittedName>
        <fullName evidence="8">MFS transporter</fullName>
    </submittedName>
</protein>
<comment type="caution">
    <text evidence="8">The sequence shown here is derived from an EMBL/GenBank/DDBJ whole genome shotgun (WGS) entry which is preliminary data.</text>
</comment>
<evidence type="ECO:0000256" key="1">
    <source>
        <dbReference type="ARBA" id="ARBA00004651"/>
    </source>
</evidence>
<feature type="transmembrane region" description="Helical" evidence="7">
    <location>
        <begin position="114"/>
        <end position="133"/>
    </location>
</feature>
<dbReference type="Gene3D" id="1.20.1250.20">
    <property type="entry name" value="MFS general substrate transporter like domains"/>
    <property type="match status" value="1"/>
</dbReference>
<keyword evidence="4 7" id="KW-0812">Transmembrane</keyword>
<reference evidence="8" key="1">
    <citation type="journal article" date="2021" name="PeerJ">
        <title>Extensive microbial diversity within the chicken gut microbiome revealed by metagenomics and culture.</title>
        <authorList>
            <person name="Gilroy R."/>
            <person name="Ravi A."/>
            <person name="Getino M."/>
            <person name="Pursley I."/>
            <person name="Horton D.L."/>
            <person name="Alikhan N.F."/>
            <person name="Baker D."/>
            <person name="Gharbi K."/>
            <person name="Hall N."/>
            <person name="Watson M."/>
            <person name="Adriaenssens E.M."/>
            <person name="Foster-Nyarko E."/>
            <person name="Jarju S."/>
            <person name="Secka A."/>
            <person name="Antonio M."/>
            <person name="Oren A."/>
            <person name="Chaudhuri R.R."/>
            <person name="La Ragione R."/>
            <person name="Hildebrand F."/>
            <person name="Pallen M.J."/>
        </authorList>
    </citation>
    <scope>NUCLEOTIDE SEQUENCE</scope>
    <source>
        <strain evidence="8">ChiGjej3B3-7470</strain>
    </source>
</reference>
<evidence type="ECO:0000256" key="7">
    <source>
        <dbReference type="SAM" id="Phobius"/>
    </source>
</evidence>
<proteinExistence type="predicted"/>
<dbReference type="CDD" id="cd06173">
    <property type="entry name" value="MFS_MefA_like"/>
    <property type="match status" value="1"/>
</dbReference>
<dbReference type="PANTHER" id="PTHR23513:SF11">
    <property type="entry name" value="STAPHYLOFERRIN A TRANSPORTER"/>
    <property type="match status" value="1"/>
</dbReference>
<dbReference type="GO" id="GO:0005886">
    <property type="term" value="C:plasma membrane"/>
    <property type="evidence" value="ECO:0007669"/>
    <property type="project" value="UniProtKB-SubCell"/>
</dbReference>
<comment type="subcellular location">
    <subcellularLocation>
        <location evidence="1">Cell membrane</location>
        <topology evidence="1">Multi-pass membrane protein</topology>
    </subcellularLocation>
</comment>
<keyword evidence="3" id="KW-1003">Cell membrane</keyword>
<feature type="transmembrane region" description="Helical" evidence="7">
    <location>
        <begin position="20"/>
        <end position="45"/>
    </location>
</feature>
<dbReference type="AlphaFoldDB" id="A0A921JR73"/>
<dbReference type="InterPro" id="IPR036259">
    <property type="entry name" value="MFS_trans_sf"/>
</dbReference>
<evidence type="ECO:0000256" key="5">
    <source>
        <dbReference type="ARBA" id="ARBA00022989"/>
    </source>
</evidence>
<evidence type="ECO:0000313" key="9">
    <source>
        <dbReference type="Proteomes" id="UP000712713"/>
    </source>
</evidence>
<keyword evidence="2" id="KW-0813">Transport</keyword>
<feature type="non-terminal residue" evidence="8">
    <location>
        <position position="1"/>
    </location>
</feature>
<feature type="transmembrane region" description="Helical" evidence="7">
    <location>
        <begin position="78"/>
        <end position="98"/>
    </location>
</feature>
<dbReference type="InterPro" id="IPR010290">
    <property type="entry name" value="TM_effector"/>
</dbReference>
<keyword evidence="5 7" id="KW-1133">Transmembrane helix</keyword>
<accession>A0A921JR73</accession>
<keyword evidence="6 7" id="KW-0472">Membrane</keyword>
<sequence>GLNSTSFNGARLVGPGAAGLAIAAFGVGPTLLFNALSFLAFIGAIMAMRADELHPAPLAKARGAAREGLSYLRQRPDIIVVLVIVFMLGTFGMNFQIYNATMATEVFGKGATEYGMLGTIMAFGTLAGALMAARRVKPSFRTLLLALAGFAVSTALLTIAPNYTVYSLLLIPAGFCALTVMTTANASVQLATAPEFRGRVMAIYVAIFVGGTPLGAPIIGWVGEILGPRASVAIGAVATGLTVIGVLAYLMIHDGLRLAVERGLPLRLRVRWDRQRASEVPA</sequence>
<feature type="transmembrane region" description="Helical" evidence="7">
    <location>
        <begin position="140"/>
        <end position="160"/>
    </location>
</feature>
<dbReference type="SUPFAM" id="SSF103473">
    <property type="entry name" value="MFS general substrate transporter"/>
    <property type="match status" value="1"/>
</dbReference>
<evidence type="ECO:0000256" key="2">
    <source>
        <dbReference type="ARBA" id="ARBA00022448"/>
    </source>
</evidence>
<dbReference type="PANTHER" id="PTHR23513">
    <property type="entry name" value="INTEGRAL MEMBRANE EFFLUX PROTEIN-RELATED"/>
    <property type="match status" value="1"/>
</dbReference>
<evidence type="ECO:0000256" key="4">
    <source>
        <dbReference type="ARBA" id="ARBA00022692"/>
    </source>
</evidence>